<reference evidence="3" key="1">
    <citation type="journal article" date="2012" name="Science">
        <title>The Paleozoic origin of enzymatic lignin decomposition reconstructed from 31 fungal genomes.</title>
        <authorList>
            <person name="Floudas D."/>
            <person name="Binder M."/>
            <person name="Riley R."/>
            <person name="Barry K."/>
            <person name="Blanchette R.A."/>
            <person name="Henrissat B."/>
            <person name="Martinez A.T."/>
            <person name="Otillar R."/>
            <person name="Spatafora J.W."/>
            <person name="Yadav J.S."/>
            <person name="Aerts A."/>
            <person name="Benoit I."/>
            <person name="Boyd A."/>
            <person name="Carlson A."/>
            <person name="Copeland A."/>
            <person name="Coutinho P.M."/>
            <person name="de Vries R.P."/>
            <person name="Ferreira P."/>
            <person name="Findley K."/>
            <person name="Foster B."/>
            <person name="Gaskell J."/>
            <person name="Glotzer D."/>
            <person name="Gorecki P."/>
            <person name="Heitman J."/>
            <person name="Hesse C."/>
            <person name="Hori C."/>
            <person name="Igarashi K."/>
            <person name="Jurgens J.A."/>
            <person name="Kallen N."/>
            <person name="Kersten P."/>
            <person name="Kohler A."/>
            <person name="Kuees U."/>
            <person name="Kumar T.K.A."/>
            <person name="Kuo A."/>
            <person name="LaButti K."/>
            <person name="Larrondo L.F."/>
            <person name="Lindquist E."/>
            <person name="Ling A."/>
            <person name="Lombard V."/>
            <person name="Lucas S."/>
            <person name="Lundell T."/>
            <person name="Martin R."/>
            <person name="McLaughlin D.J."/>
            <person name="Morgenstern I."/>
            <person name="Morin E."/>
            <person name="Murat C."/>
            <person name="Nagy L.G."/>
            <person name="Nolan M."/>
            <person name="Ohm R.A."/>
            <person name="Patyshakuliyeva A."/>
            <person name="Rokas A."/>
            <person name="Ruiz-Duenas F.J."/>
            <person name="Sabat G."/>
            <person name="Salamov A."/>
            <person name="Samejima M."/>
            <person name="Schmutz J."/>
            <person name="Slot J.C."/>
            <person name="St John F."/>
            <person name="Stenlid J."/>
            <person name="Sun H."/>
            <person name="Sun S."/>
            <person name="Syed K."/>
            <person name="Tsang A."/>
            <person name="Wiebenga A."/>
            <person name="Young D."/>
            <person name="Pisabarro A."/>
            <person name="Eastwood D.C."/>
            <person name="Martin F."/>
            <person name="Cullen D."/>
            <person name="Grigoriev I.V."/>
            <person name="Hibbett D.S."/>
        </authorList>
    </citation>
    <scope>NUCLEOTIDE SEQUENCE [LARGE SCALE GENOMIC DNA]</scope>
    <source>
        <strain evidence="3">FP-91666</strain>
    </source>
</reference>
<evidence type="ECO:0000256" key="1">
    <source>
        <dbReference type="SAM" id="MobiDB-lite"/>
    </source>
</evidence>
<proteinExistence type="predicted"/>
<feature type="region of interest" description="Disordered" evidence="1">
    <location>
        <begin position="204"/>
        <end position="239"/>
    </location>
</feature>
<feature type="compositionally biased region" description="Basic residues" evidence="1">
    <location>
        <begin position="122"/>
        <end position="140"/>
    </location>
</feature>
<protein>
    <submittedName>
        <fullName evidence="2">Uncharacterized protein</fullName>
    </submittedName>
</protein>
<sequence>MYPLQAIHNCTERKRRREDVDSPDVPPAKRHHHRHLTSTPSKRKVRLSTKLALSTQRRYSLRATAERARRNVTQNLAHIPVTPAPLPLPTPVPVPILPTTRIPSKRPRNAVEADICEEPPAKRHHQRHLTSPPPKRKTRTSTRAAVPPQSRYSLRTTADRVRRNTTATLAHNPTVVPPIPAPTPAHAPIVSPPPVLVKRRRLTDDDDFDVDVPEEPHAKRYRLSPSPSKPTSDSSTKPAIAIQSRYFLRMTSDRIRRIISATPPHIPSASPRIPVQPPPRGSMPTPEFFTTPASTVVDTPVPPSACRASDHDQAHRIPIQSSNTAATPLPHHPLAGIPTRPPVDLSVTSTTFKRTHVPWDQLPERERTRLFTVWAALISRLWKTRVIFTHLGFDTYARALGLSSCHGPDDLTTLAVLRKYPDLEGICADFRNKFIHFHELCNHRAFHDDLDASIDAVLAGLEPLFISSVVLHQSSHRAPTRHTHYDLLSLEELSFPRFSIRNRIRDIFVGLKPYRSPKPGPQTLELMYGVSICWGLYFSYSPNKTVEEACKSNMSQDLILAIQELGASIDTATPSPEAISRRAAIAELCFYTLYLTRIVVLSRFLECLPHDIHVPFARSEWAVFQRDPPRTSEGDDIFSVVYRYIAKARRSIAGLKRTAETRFETLVYKNQRLFTNHCPIALQTPFYLAVDEVDTPVGQTPLSGRRPACSRTSVNALFFGFDTP</sequence>
<feature type="region of interest" description="Disordered" evidence="1">
    <location>
        <begin position="262"/>
        <end position="282"/>
    </location>
</feature>
<dbReference type="AlphaFoldDB" id="R7RWD4"/>
<feature type="region of interest" description="Disordered" evidence="1">
    <location>
        <begin position="166"/>
        <end position="192"/>
    </location>
</feature>
<feature type="compositionally biased region" description="Low complexity" evidence="1">
    <location>
        <begin position="224"/>
        <end position="238"/>
    </location>
</feature>
<dbReference type="KEGG" id="shs:STEHIDRAFT_163495"/>
<organism evidence="2 3">
    <name type="scientific">Stereum hirsutum (strain FP-91666)</name>
    <name type="common">White-rot fungus</name>
    <dbReference type="NCBI Taxonomy" id="721885"/>
    <lineage>
        <taxon>Eukaryota</taxon>
        <taxon>Fungi</taxon>
        <taxon>Dikarya</taxon>
        <taxon>Basidiomycota</taxon>
        <taxon>Agaricomycotina</taxon>
        <taxon>Agaricomycetes</taxon>
        <taxon>Russulales</taxon>
        <taxon>Stereaceae</taxon>
        <taxon>Stereum</taxon>
    </lineage>
</organism>
<gene>
    <name evidence="2" type="ORF">STEHIDRAFT_163495</name>
</gene>
<feature type="compositionally biased region" description="Pro residues" evidence="1">
    <location>
        <begin position="175"/>
        <end position="192"/>
    </location>
</feature>
<feature type="compositionally biased region" description="Basic residues" evidence="1">
    <location>
        <begin position="28"/>
        <end position="46"/>
    </location>
</feature>
<dbReference type="RefSeq" id="XP_007311245.1">
    <property type="nucleotide sequence ID" value="XM_007311183.1"/>
</dbReference>
<keyword evidence="3" id="KW-1185">Reference proteome</keyword>
<name>R7RWD4_STEHR</name>
<dbReference type="EMBL" id="JH687402">
    <property type="protein sequence ID" value="EIM79671.1"/>
    <property type="molecule type" value="Genomic_DNA"/>
</dbReference>
<feature type="region of interest" description="Disordered" evidence="1">
    <location>
        <begin position="117"/>
        <end position="150"/>
    </location>
</feature>
<feature type="region of interest" description="Disordered" evidence="1">
    <location>
        <begin position="11"/>
        <end position="46"/>
    </location>
</feature>
<evidence type="ECO:0000313" key="2">
    <source>
        <dbReference type="EMBL" id="EIM79671.1"/>
    </source>
</evidence>
<evidence type="ECO:0000313" key="3">
    <source>
        <dbReference type="Proteomes" id="UP000053927"/>
    </source>
</evidence>
<accession>R7RWD4</accession>
<feature type="compositionally biased region" description="Acidic residues" evidence="1">
    <location>
        <begin position="204"/>
        <end position="213"/>
    </location>
</feature>
<dbReference type="GeneID" id="18802364"/>
<dbReference type="Proteomes" id="UP000053927">
    <property type="component" value="Unassembled WGS sequence"/>
</dbReference>